<proteinExistence type="predicted"/>
<keyword evidence="3" id="KW-1185">Reference proteome</keyword>
<dbReference type="Proteomes" id="UP000596661">
    <property type="component" value="Chromosome 6"/>
</dbReference>
<dbReference type="EMBL" id="UZAU01000584">
    <property type="status" value="NOT_ANNOTATED_CDS"/>
    <property type="molecule type" value="Genomic_DNA"/>
</dbReference>
<feature type="region of interest" description="Disordered" evidence="1">
    <location>
        <begin position="48"/>
        <end position="95"/>
    </location>
</feature>
<evidence type="ECO:0000313" key="3">
    <source>
        <dbReference type="Proteomes" id="UP000596661"/>
    </source>
</evidence>
<name>A0A803Q0Q8_CANSA</name>
<protein>
    <submittedName>
        <fullName evidence="2">Uncharacterized protein</fullName>
    </submittedName>
</protein>
<evidence type="ECO:0000313" key="2">
    <source>
        <dbReference type="EnsemblPlants" id="cds.evm.model.06.962"/>
    </source>
</evidence>
<organism evidence="2 3">
    <name type="scientific">Cannabis sativa</name>
    <name type="common">Hemp</name>
    <name type="synonym">Marijuana</name>
    <dbReference type="NCBI Taxonomy" id="3483"/>
    <lineage>
        <taxon>Eukaryota</taxon>
        <taxon>Viridiplantae</taxon>
        <taxon>Streptophyta</taxon>
        <taxon>Embryophyta</taxon>
        <taxon>Tracheophyta</taxon>
        <taxon>Spermatophyta</taxon>
        <taxon>Magnoliopsida</taxon>
        <taxon>eudicotyledons</taxon>
        <taxon>Gunneridae</taxon>
        <taxon>Pentapetalae</taxon>
        <taxon>rosids</taxon>
        <taxon>fabids</taxon>
        <taxon>Rosales</taxon>
        <taxon>Cannabaceae</taxon>
        <taxon>Cannabis</taxon>
    </lineage>
</organism>
<feature type="compositionally biased region" description="Basic and acidic residues" evidence="1">
    <location>
        <begin position="79"/>
        <end position="95"/>
    </location>
</feature>
<sequence length="120" mass="13666">MPPLKQTPLLFPKMNLSSEIVTTSPLLFLKKILSKKIVMKNLPLLPKRLRRGDSHKDSSYVSNNYQEQESNGEDVSYESSKDSDQESELKISNERGKGPYIVTEVFEPETNNLEFVMTAT</sequence>
<dbReference type="AlphaFoldDB" id="A0A803Q0Q8"/>
<feature type="compositionally biased region" description="Polar residues" evidence="1">
    <location>
        <begin position="59"/>
        <end position="69"/>
    </location>
</feature>
<dbReference type="EnsemblPlants" id="evm.model.06.962">
    <property type="protein sequence ID" value="cds.evm.model.06.962"/>
    <property type="gene ID" value="evm.TU.06.962"/>
</dbReference>
<reference evidence="2" key="2">
    <citation type="submission" date="2021-03" db="UniProtKB">
        <authorList>
            <consortium name="EnsemblPlants"/>
        </authorList>
    </citation>
    <scope>IDENTIFICATION</scope>
</reference>
<reference evidence="2" key="1">
    <citation type="submission" date="2018-11" db="EMBL/GenBank/DDBJ databases">
        <authorList>
            <person name="Grassa J C."/>
        </authorList>
    </citation>
    <scope>NUCLEOTIDE SEQUENCE [LARGE SCALE GENOMIC DNA]</scope>
</reference>
<dbReference type="Gramene" id="evm.model.06.962">
    <property type="protein sequence ID" value="cds.evm.model.06.962"/>
    <property type="gene ID" value="evm.TU.06.962"/>
</dbReference>
<evidence type="ECO:0000256" key="1">
    <source>
        <dbReference type="SAM" id="MobiDB-lite"/>
    </source>
</evidence>
<accession>A0A803Q0Q8</accession>